<reference evidence="2" key="2">
    <citation type="submission" date="2013-03" db="EMBL/GenBank/DDBJ databases">
        <title>The Cellulophaga phages: a novel, diverse, and globally ubiquitous model system.</title>
        <authorList>
            <person name="Holmfeldt K."/>
            <person name="Solonenko N."/>
            <person name="Shah M."/>
            <person name="Corrier K."/>
            <person name="Riemann L."/>
            <person name="VerBerkmoes N.C."/>
            <person name="Sullivan M.B."/>
        </authorList>
    </citation>
    <scope>NUCLEOTIDE SEQUENCE [LARGE SCALE GENOMIC DNA]</scope>
</reference>
<proteinExistence type="predicted"/>
<keyword evidence="2" id="KW-1185">Reference proteome</keyword>
<dbReference type="Proteomes" id="UP000014736">
    <property type="component" value="Segment"/>
</dbReference>
<protein>
    <submittedName>
        <fullName evidence="1">Uncharacterized protein</fullName>
    </submittedName>
</protein>
<dbReference type="RefSeq" id="YP_008242133.1">
    <property type="nucleotide sequence ID" value="NC_021803.1"/>
</dbReference>
<reference evidence="1 2" key="1">
    <citation type="journal article" date="2013" name="Proc. Natl. Acad. Sci. U.S.A.">
        <title>Twelve previously unknown phage genera are ubiquitous in global oceans.</title>
        <authorList>
            <person name="Holmfeldt K."/>
            <person name="Solonenko N."/>
            <person name="Shah M."/>
            <person name="Corrier K."/>
            <person name="Riemann L."/>
            <person name="Verberkmoes N.C."/>
            <person name="Sullivan M.B."/>
        </authorList>
    </citation>
    <scope>NUCLEOTIDE SEQUENCE [LARGE SCALE GENOMIC DNA]</scope>
    <source>
        <strain evidence="1">Phi13:2</strain>
    </source>
</reference>
<organism evidence="1 2">
    <name type="scientific">Cellulophaga phage phi13:2</name>
    <dbReference type="NCBI Taxonomy" id="1328030"/>
    <lineage>
        <taxon>Viruses</taxon>
        <taxon>Duplodnaviria</taxon>
        <taxon>Heunggongvirae</taxon>
        <taxon>Uroviricota</taxon>
        <taxon>Caudoviricetes</taxon>
        <taxon>Pachyviridae</taxon>
        <taxon>Baltivirus</taxon>
        <taxon>Baltivirus phi13duo</taxon>
    </lineage>
</organism>
<dbReference type="KEGG" id="vg:16881440"/>
<evidence type="ECO:0000313" key="1">
    <source>
        <dbReference type="EMBL" id="AGO49718.1"/>
    </source>
</evidence>
<dbReference type="EMBL" id="KC821633">
    <property type="protein sequence ID" value="AGO49718.1"/>
    <property type="molecule type" value="Genomic_DNA"/>
</dbReference>
<evidence type="ECO:0000313" key="2">
    <source>
        <dbReference type="Proteomes" id="UP000014736"/>
    </source>
</evidence>
<gene>
    <name evidence="1" type="ORF">Phi13:2_gp108</name>
</gene>
<name>S0A5X2_9CAUD</name>
<dbReference type="GeneID" id="16881440"/>
<sequence length="53" mass="6300">MTKEQEKEFSELIETISKTLISTMNVLNLKTHIEMTSISDGHRYRLKFEKEKI</sequence>
<accession>S0A5X2</accession>